<gene>
    <name evidence="3" type="ORF">GCM10010365_40730</name>
</gene>
<feature type="transmembrane region" description="Helical" evidence="2">
    <location>
        <begin position="88"/>
        <end position="106"/>
    </location>
</feature>
<protein>
    <recommendedName>
        <fullName evidence="5">Integral membrane protein</fullName>
    </recommendedName>
</protein>
<feature type="compositionally biased region" description="Pro residues" evidence="1">
    <location>
        <begin position="147"/>
        <end position="184"/>
    </location>
</feature>
<evidence type="ECO:0008006" key="5">
    <source>
        <dbReference type="Google" id="ProtNLM"/>
    </source>
</evidence>
<evidence type="ECO:0000313" key="3">
    <source>
        <dbReference type="EMBL" id="GGZ16559.1"/>
    </source>
</evidence>
<sequence length="220" mass="24245">MHGPGYAPPPPHRPSPGALITLRVLFVVLAVLSCGFLAWASMLRLAVVTRRRIDWILFTASVAHVALCFLILITDPGEEEFTTWRGDVGMSLLLTGMLVTVAYYLYADIRHFSRPALAPYGNVHAHTHPHTATTLFGRQQAGYGYPAPQPQAPQPQAPQPQPQAPQPQPQPPYAPAPPAQPPVQPRSQPQSQRPAPARIDQVRAELDELSDYLRKHEGDR</sequence>
<proteinExistence type="predicted"/>
<keyword evidence="2" id="KW-1133">Transmembrane helix</keyword>
<evidence type="ECO:0000256" key="2">
    <source>
        <dbReference type="SAM" id="Phobius"/>
    </source>
</evidence>
<feature type="region of interest" description="Disordered" evidence="1">
    <location>
        <begin position="140"/>
        <end position="220"/>
    </location>
</feature>
<dbReference type="EMBL" id="BMVW01000007">
    <property type="protein sequence ID" value="GGZ16559.1"/>
    <property type="molecule type" value="Genomic_DNA"/>
</dbReference>
<keyword evidence="2" id="KW-0812">Transmembrane</keyword>
<evidence type="ECO:0000313" key="4">
    <source>
        <dbReference type="Proteomes" id="UP000622166"/>
    </source>
</evidence>
<keyword evidence="2" id="KW-0472">Membrane</keyword>
<comment type="caution">
    <text evidence="3">The sequence shown here is derived from an EMBL/GenBank/DDBJ whole genome shotgun (WGS) entry which is preliminary data.</text>
</comment>
<dbReference type="AlphaFoldDB" id="A0A918UKB7"/>
<feature type="compositionally biased region" description="Low complexity" evidence="1">
    <location>
        <begin position="185"/>
        <end position="197"/>
    </location>
</feature>
<organism evidence="3 4">
    <name type="scientific">Streptomyces poonensis</name>
    <dbReference type="NCBI Taxonomy" id="68255"/>
    <lineage>
        <taxon>Bacteria</taxon>
        <taxon>Bacillati</taxon>
        <taxon>Actinomycetota</taxon>
        <taxon>Actinomycetes</taxon>
        <taxon>Kitasatosporales</taxon>
        <taxon>Streptomycetaceae</taxon>
        <taxon>Streptomyces</taxon>
    </lineage>
</organism>
<keyword evidence="4" id="KW-1185">Reference proteome</keyword>
<dbReference type="Proteomes" id="UP000622166">
    <property type="component" value="Unassembled WGS sequence"/>
</dbReference>
<accession>A0A918UKB7</accession>
<feature type="compositionally biased region" description="Basic and acidic residues" evidence="1">
    <location>
        <begin position="200"/>
        <end position="220"/>
    </location>
</feature>
<feature type="transmembrane region" description="Helical" evidence="2">
    <location>
        <begin position="20"/>
        <end position="43"/>
    </location>
</feature>
<feature type="transmembrane region" description="Helical" evidence="2">
    <location>
        <begin position="55"/>
        <end position="73"/>
    </location>
</feature>
<reference evidence="3" key="1">
    <citation type="journal article" date="2014" name="Int. J. Syst. Evol. Microbiol.">
        <title>Complete genome sequence of Corynebacterium casei LMG S-19264T (=DSM 44701T), isolated from a smear-ripened cheese.</title>
        <authorList>
            <consortium name="US DOE Joint Genome Institute (JGI-PGF)"/>
            <person name="Walter F."/>
            <person name="Albersmeier A."/>
            <person name="Kalinowski J."/>
            <person name="Ruckert C."/>
        </authorList>
    </citation>
    <scope>NUCLEOTIDE SEQUENCE</scope>
    <source>
        <strain evidence="3">JCM 4815</strain>
    </source>
</reference>
<reference evidence="3" key="2">
    <citation type="submission" date="2020-09" db="EMBL/GenBank/DDBJ databases">
        <authorList>
            <person name="Sun Q."/>
            <person name="Ohkuma M."/>
        </authorList>
    </citation>
    <scope>NUCLEOTIDE SEQUENCE</scope>
    <source>
        <strain evidence="3">JCM 4815</strain>
    </source>
</reference>
<evidence type="ECO:0000256" key="1">
    <source>
        <dbReference type="SAM" id="MobiDB-lite"/>
    </source>
</evidence>
<dbReference type="RefSeq" id="WP_189861095.1">
    <property type="nucleotide sequence ID" value="NZ_BMVW01000007.1"/>
</dbReference>
<name>A0A918UKB7_9ACTN</name>